<evidence type="ECO:0000313" key="1">
    <source>
        <dbReference type="EMBL" id="CEK69655.1"/>
    </source>
</evidence>
<sequence>QTSCSNIGLNSEEIKIVRRVREEEARQGGWIRIFPNADSWDTYGAFLQFPTTHNLMLHQRLYTDRHKGILP</sequence>
<name>A0A0B6ZPL4_9EUPU</name>
<dbReference type="AlphaFoldDB" id="A0A0B6ZPL4"/>
<organism evidence="1">
    <name type="scientific">Arion vulgaris</name>
    <dbReference type="NCBI Taxonomy" id="1028688"/>
    <lineage>
        <taxon>Eukaryota</taxon>
        <taxon>Metazoa</taxon>
        <taxon>Spiralia</taxon>
        <taxon>Lophotrochozoa</taxon>
        <taxon>Mollusca</taxon>
        <taxon>Gastropoda</taxon>
        <taxon>Heterobranchia</taxon>
        <taxon>Euthyneura</taxon>
        <taxon>Panpulmonata</taxon>
        <taxon>Eupulmonata</taxon>
        <taxon>Stylommatophora</taxon>
        <taxon>Helicina</taxon>
        <taxon>Arionoidea</taxon>
        <taxon>Arionidae</taxon>
        <taxon>Arion</taxon>
    </lineage>
</organism>
<reference evidence="1" key="1">
    <citation type="submission" date="2014-12" db="EMBL/GenBank/DDBJ databases">
        <title>Insight into the proteome of Arion vulgaris.</title>
        <authorList>
            <person name="Aradska J."/>
            <person name="Bulat T."/>
            <person name="Smidak R."/>
            <person name="Sarate P."/>
            <person name="Gangsoo J."/>
            <person name="Sialana F."/>
            <person name="Bilban M."/>
            <person name="Lubec G."/>
        </authorList>
    </citation>
    <scope>NUCLEOTIDE SEQUENCE</scope>
    <source>
        <tissue evidence="1">Skin</tissue>
    </source>
</reference>
<protein>
    <submittedName>
        <fullName evidence="1">Uncharacterized protein</fullName>
    </submittedName>
</protein>
<feature type="non-terminal residue" evidence="1">
    <location>
        <position position="71"/>
    </location>
</feature>
<proteinExistence type="predicted"/>
<feature type="non-terminal residue" evidence="1">
    <location>
        <position position="1"/>
    </location>
</feature>
<dbReference type="EMBL" id="HACG01022790">
    <property type="protein sequence ID" value="CEK69655.1"/>
    <property type="molecule type" value="Transcribed_RNA"/>
</dbReference>
<accession>A0A0B6ZPL4</accession>
<gene>
    <name evidence="1" type="primary">ORF71055</name>
</gene>